<proteinExistence type="predicted"/>
<keyword evidence="1" id="KW-0812">Transmembrane</keyword>
<keyword evidence="3" id="KW-1185">Reference proteome</keyword>
<keyword evidence="1" id="KW-1133">Transmembrane helix</keyword>
<organism evidence="2 3">
    <name type="scientific">Acrasis kona</name>
    <dbReference type="NCBI Taxonomy" id="1008807"/>
    <lineage>
        <taxon>Eukaryota</taxon>
        <taxon>Discoba</taxon>
        <taxon>Heterolobosea</taxon>
        <taxon>Tetramitia</taxon>
        <taxon>Eutetramitia</taxon>
        <taxon>Acrasidae</taxon>
        <taxon>Acrasis</taxon>
    </lineage>
</organism>
<keyword evidence="1" id="KW-0472">Membrane</keyword>
<sequence>MMKDESNVDPQYKGAASPGASIVINWSSSEEENNVPHSISPPLNKEDSEWLLSWKQENSSVYSRTTRILGICMVATLIPMVMLHLYLIFTNIWALITINNGFLIGITKSLSVAQLIMEPLFFITCCMGILSAVTYLKAAVQLSVGAVFCTCVAFVAATQMCLSLSGILLYTENTPARVGFIISLPMHAVLMFTLFMLSVARLYSIKKDMAVVSEPLYVGVGTSL</sequence>
<reference evidence="2 3" key="1">
    <citation type="submission" date="2024-03" db="EMBL/GenBank/DDBJ databases">
        <title>The Acrasis kona genome and developmental transcriptomes reveal deep origins of eukaryotic multicellular pathways.</title>
        <authorList>
            <person name="Sheikh S."/>
            <person name="Fu C.-J."/>
            <person name="Brown M.W."/>
            <person name="Baldauf S.L."/>
        </authorList>
    </citation>
    <scope>NUCLEOTIDE SEQUENCE [LARGE SCALE GENOMIC DNA]</scope>
    <source>
        <strain evidence="2 3">ATCC MYA-3509</strain>
    </source>
</reference>
<evidence type="ECO:0000313" key="3">
    <source>
        <dbReference type="Proteomes" id="UP001431209"/>
    </source>
</evidence>
<feature type="transmembrane region" description="Helical" evidence="1">
    <location>
        <begin position="143"/>
        <end position="170"/>
    </location>
</feature>
<accession>A0AAW2ZKF9</accession>
<gene>
    <name evidence="2" type="ORF">AKO1_009270</name>
</gene>
<dbReference type="EMBL" id="JAOPGA020001603">
    <property type="protein sequence ID" value="KAL0489814.1"/>
    <property type="molecule type" value="Genomic_DNA"/>
</dbReference>
<protein>
    <submittedName>
        <fullName evidence="2">Spindle and centriole-associated protein</fullName>
    </submittedName>
</protein>
<feature type="transmembrane region" description="Helical" evidence="1">
    <location>
        <begin position="176"/>
        <end position="199"/>
    </location>
</feature>
<evidence type="ECO:0000256" key="1">
    <source>
        <dbReference type="SAM" id="Phobius"/>
    </source>
</evidence>
<feature type="transmembrane region" description="Helical" evidence="1">
    <location>
        <begin position="68"/>
        <end position="96"/>
    </location>
</feature>
<name>A0AAW2ZKF9_9EUKA</name>
<feature type="transmembrane region" description="Helical" evidence="1">
    <location>
        <begin position="116"/>
        <end position="136"/>
    </location>
</feature>
<evidence type="ECO:0000313" key="2">
    <source>
        <dbReference type="EMBL" id="KAL0489814.1"/>
    </source>
</evidence>
<dbReference type="Proteomes" id="UP001431209">
    <property type="component" value="Unassembled WGS sequence"/>
</dbReference>
<comment type="caution">
    <text evidence="2">The sequence shown here is derived from an EMBL/GenBank/DDBJ whole genome shotgun (WGS) entry which is preliminary data.</text>
</comment>
<dbReference type="AlphaFoldDB" id="A0AAW2ZKF9"/>